<keyword evidence="7 16" id="KW-0812">Transmembrane</keyword>
<evidence type="ECO:0000256" key="10">
    <source>
        <dbReference type="ARBA" id="ARBA00022989"/>
    </source>
</evidence>
<evidence type="ECO:0000256" key="5">
    <source>
        <dbReference type="ARBA" id="ARBA00022448"/>
    </source>
</evidence>
<dbReference type="EC" id="7.1.1.2" evidence="3"/>
<protein>
    <recommendedName>
        <fullName evidence="4">NADH-ubiquinone oxidoreductase chain 6</fullName>
        <ecNumber evidence="3">7.1.1.2</ecNumber>
    </recommendedName>
    <alternativeName>
        <fullName evidence="14">NADH dehydrogenase subunit 6</fullName>
    </alternativeName>
</protein>
<evidence type="ECO:0000256" key="9">
    <source>
        <dbReference type="ARBA" id="ARBA00022982"/>
    </source>
</evidence>
<evidence type="ECO:0000256" key="2">
    <source>
        <dbReference type="ARBA" id="ARBA00005698"/>
    </source>
</evidence>
<comment type="similarity">
    <text evidence="2">Belongs to the complex I subunit 6 family.</text>
</comment>
<dbReference type="AlphaFoldDB" id="A0A343W155"/>
<keyword evidence="9" id="KW-0249">Electron transport</keyword>
<keyword evidence="8" id="KW-1278">Translocase</keyword>
<keyword evidence="11" id="KW-0520">NAD</keyword>
<evidence type="ECO:0000256" key="15">
    <source>
        <dbReference type="ARBA" id="ARBA00049551"/>
    </source>
</evidence>
<evidence type="ECO:0000256" key="8">
    <source>
        <dbReference type="ARBA" id="ARBA00022967"/>
    </source>
</evidence>
<proteinExistence type="inferred from homology"/>
<organism evidence="17">
    <name type="scientific">Agathymus gilberti</name>
    <dbReference type="NCBI Taxonomy" id="2018450"/>
    <lineage>
        <taxon>Eukaryota</taxon>
        <taxon>Metazoa</taxon>
        <taxon>Ecdysozoa</taxon>
        <taxon>Arthropoda</taxon>
        <taxon>Hexapoda</taxon>
        <taxon>Insecta</taxon>
        <taxon>Pterygota</taxon>
        <taxon>Neoptera</taxon>
        <taxon>Endopterygota</taxon>
        <taxon>Lepidoptera</taxon>
        <taxon>Glossata</taxon>
        <taxon>Ditrysia</taxon>
        <taxon>Hesperioidea</taxon>
        <taxon>Hesperiidae</taxon>
        <taxon>Hesperiinae</taxon>
        <taxon>Megathymini</taxon>
        <taxon>Agathymus</taxon>
    </lineage>
</organism>
<evidence type="ECO:0000256" key="11">
    <source>
        <dbReference type="ARBA" id="ARBA00023027"/>
    </source>
</evidence>
<evidence type="ECO:0000313" key="17">
    <source>
        <dbReference type="EMBL" id="AVT43646.1"/>
    </source>
</evidence>
<evidence type="ECO:0000256" key="13">
    <source>
        <dbReference type="ARBA" id="ARBA00023136"/>
    </source>
</evidence>
<reference evidence="17" key="1">
    <citation type="journal article" date="2018" name="Mitochondrial DNA Part B Resour">
        <title>Mitogenomes of the four Agathymus holotypes collected 55 years ago.</title>
        <authorList>
            <person name="Zhang J."/>
            <person name="Cong Q."/>
            <person name="Shen J."/>
            <person name="Grishin N.V."/>
        </authorList>
    </citation>
    <scope>NUCLEOTIDE SEQUENCE</scope>
</reference>
<evidence type="ECO:0000256" key="3">
    <source>
        <dbReference type="ARBA" id="ARBA00012944"/>
    </source>
</evidence>
<evidence type="ECO:0000256" key="6">
    <source>
        <dbReference type="ARBA" id="ARBA00022660"/>
    </source>
</evidence>
<evidence type="ECO:0000256" key="4">
    <source>
        <dbReference type="ARBA" id="ARBA00021095"/>
    </source>
</evidence>
<keyword evidence="6" id="KW-0679">Respiratory chain</keyword>
<evidence type="ECO:0000256" key="14">
    <source>
        <dbReference type="ARBA" id="ARBA00031019"/>
    </source>
</evidence>
<keyword evidence="10 16" id="KW-1133">Transmembrane helix</keyword>
<gene>
    <name evidence="17" type="primary">ND6</name>
</gene>
<accession>A0A343W155</accession>
<comment type="subcellular location">
    <subcellularLocation>
        <location evidence="1">Mitochondrion membrane</location>
        <topology evidence="1">Multi-pass membrane protein</topology>
    </subcellularLocation>
</comment>
<name>A0A343W155_9NEOP</name>
<geneLocation type="mitochondrion" evidence="17"/>
<feature type="transmembrane region" description="Helical" evidence="16">
    <location>
        <begin position="147"/>
        <end position="172"/>
    </location>
</feature>
<feature type="transmembrane region" description="Helical" evidence="16">
    <location>
        <begin position="28"/>
        <end position="46"/>
    </location>
</feature>
<keyword evidence="12 17" id="KW-0496">Mitochondrion</keyword>
<feature type="transmembrane region" description="Helical" evidence="16">
    <location>
        <begin position="52"/>
        <end position="74"/>
    </location>
</feature>
<keyword evidence="5" id="KW-0813">Transport</keyword>
<dbReference type="GO" id="GO:0031966">
    <property type="term" value="C:mitochondrial membrane"/>
    <property type="evidence" value="ECO:0007669"/>
    <property type="project" value="UniProtKB-SubCell"/>
</dbReference>
<evidence type="ECO:0000256" key="12">
    <source>
        <dbReference type="ARBA" id="ARBA00023128"/>
    </source>
</evidence>
<sequence>MIKLFLSFNMISISFFMLFLKHPLSMGLMILTQTLLICLISGMIIHTYWFSYILFLVFLGGLLVLFIYVSSIACNEYFNFKLNNKIFIKFLIMILFLYCIIKIINMKYMKLMNFFNSYELNNFFNLFIFFNNENNINLNKLYNKQNYLLMFMLIIYLFITLVAVVKITNIFYGPLRSFN</sequence>
<evidence type="ECO:0000256" key="16">
    <source>
        <dbReference type="SAM" id="Phobius"/>
    </source>
</evidence>
<dbReference type="EMBL" id="MF684854">
    <property type="protein sequence ID" value="AVT43646.1"/>
    <property type="molecule type" value="Genomic_DNA"/>
</dbReference>
<keyword evidence="13 16" id="KW-0472">Membrane</keyword>
<comment type="catalytic activity">
    <reaction evidence="15">
        <text>a ubiquinone + NADH + 5 H(+)(in) = a ubiquinol + NAD(+) + 4 H(+)(out)</text>
        <dbReference type="Rhea" id="RHEA:29091"/>
        <dbReference type="Rhea" id="RHEA-COMP:9565"/>
        <dbReference type="Rhea" id="RHEA-COMP:9566"/>
        <dbReference type="ChEBI" id="CHEBI:15378"/>
        <dbReference type="ChEBI" id="CHEBI:16389"/>
        <dbReference type="ChEBI" id="CHEBI:17976"/>
        <dbReference type="ChEBI" id="CHEBI:57540"/>
        <dbReference type="ChEBI" id="CHEBI:57945"/>
        <dbReference type="EC" id="7.1.1.2"/>
    </reaction>
</comment>
<dbReference type="GO" id="GO:0008137">
    <property type="term" value="F:NADH dehydrogenase (ubiquinone) activity"/>
    <property type="evidence" value="ECO:0007669"/>
    <property type="project" value="UniProtKB-EC"/>
</dbReference>
<dbReference type="PANTHER" id="PTHR11435:SF1">
    <property type="entry name" value="NADH-UBIQUINONE OXIDOREDUCTASE CHAIN 6"/>
    <property type="match status" value="1"/>
</dbReference>
<evidence type="ECO:0000256" key="7">
    <source>
        <dbReference type="ARBA" id="ARBA00022692"/>
    </source>
</evidence>
<feature type="transmembrane region" description="Helical" evidence="16">
    <location>
        <begin position="86"/>
        <end position="104"/>
    </location>
</feature>
<dbReference type="PANTHER" id="PTHR11435">
    <property type="entry name" value="NADH UBIQUINONE OXIDOREDUCTASE SUBUNIT ND6"/>
    <property type="match status" value="1"/>
</dbReference>
<evidence type="ECO:0000256" key="1">
    <source>
        <dbReference type="ARBA" id="ARBA00004225"/>
    </source>
</evidence>
<dbReference type="InterPro" id="IPR050269">
    <property type="entry name" value="ComplexI_Subunit6"/>
</dbReference>